<evidence type="ECO:0000256" key="4">
    <source>
        <dbReference type="ARBA" id="ARBA00023136"/>
    </source>
</evidence>
<dbReference type="EC" id="4.2.2.29" evidence="7"/>
<dbReference type="Pfam" id="PF02618">
    <property type="entry name" value="YceG"/>
    <property type="match status" value="1"/>
</dbReference>
<comment type="catalytic activity">
    <reaction evidence="7">
        <text>a peptidoglycan chain = a peptidoglycan chain with N-acetyl-1,6-anhydromuramyl-[peptide] at the reducing end + a peptidoglycan chain with N-acetylglucosamine at the non-reducing end.</text>
        <dbReference type="EC" id="4.2.2.29"/>
    </reaction>
</comment>
<evidence type="ECO:0000313" key="9">
    <source>
        <dbReference type="EMBL" id="GAA3210165.1"/>
    </source>
</evidence>
<keyword evidence="3 7" id="KW-1133">Transmembrane helix</keyword>
<keyword evidence="2 7" id="KW-0812">Transmembrane</keyword>
<dbReference type="NCBIfam" id="TIGR00247">
    <property type="entry name" value="endolytic transglycosylase MltG"/>
    <property type="match status" value="1"/>
</dbReference>
<feature type="site" description="Important for catalytic activity" evidence="7">
    <location>
        <position position="255"/>
    </location>
</feature>
<evidence type="ECO:0000256" key="8">
    <source>
        <dbReference type="SAM" id="MobiDB-lite"/>
    </source>
</evidence>
<keyword evidence="1 7" id="KW-1003">Cell membrane</keyword>
<evidence type="ECO:0000256" key="1">
    <source>
        <dbReference type="ARBA" id="ARBA00022475"/>
    </source>
</evidence>
<feature type="region of interest" description="Disordered" evidence="8">
    <location>
        <begin position="1"/>
        <end position="30"/>
    </location>
</feature>
<accession>A0ABP6Q8G8</accession>
<dbReference type="PANTHER" id="PTHR30518">
    <property type="entry name" value="ENDOLYTIC MUREIN TRANSGLYCOSYLASE"/>
    <property type="match status" value="1"/>
</dbReference>
<protein>
    <recommendedName>
        <fullName evidence="7">Endolytic murein transglycosylase</fullName>
        <ecNumber evidence="7">4.2.2.29</ecNumber>
    </recommendedName>
    <alternativeName>
        <fullName evidence="7">Peptidoglycan lytic transglycosylase</fullName>
    </alternativeName>
    <alternativeName>
        <fullName evidence="7">Peptidoglycan polymerization terminase</fullName>
    </alternativeName>
</protein>
<evidence type="ECO:0000256" key="5">
    <source>
        <dbReference type="ARBA" id="ARBA00023239"/>
    </source>
</evidence>
<comment type="function">
    <text evidence="7">Functions as a peptidoglycan terminase that cleaves nascent peptidoglycan strands endolytically to terminate their elongation.</text>
</comment>
<dbReference type="PANTHER" id="PTHR30518:SF2">
    <property type="entry name" value="ENDOLYTIC MUREIN TRANSGLYCOSYLASE"/>
    <property type="match status" value="1"/>
</dbReference>
<dbReference type="InterPro" id="IPR003770">
    <property type="entry name" value="MLTG-like"/>
</dbReference>
<keyword evidence="5 7" id="KW-0456">Lyase</keyword>
<dbReference type="EMBL" id="BAAAUV010000006">
    <property type="protein sequence ID" value="GAA3210165.1"/>
    <property type="molecule type" value="Genomic_DNA"/>
</dbReference>
<proteinExistence type="inferred from homology"/>
<evidence type="ECO:0000313" key="10">
    <source>
        <dbReference type="Proteomes" id="UP001501237"/>
    </source>
</evidence>
<keyword evidence="10" id="KW-1185">Reference proteome</keyword>
<dbReference type="Gene3D" id="3.30.1490.480">
    <property type="entry name" value="Endolytic murein transglycosylase"/>
    <property type="match status" value="1"/>
</dbReference>
<keyword evidence="4 7" id="KW-0472">Membrane</keyword>
<dbReference type="CDD" id="cd08010">
    <property type="entry name" value="MltG_like"/>
    <property type="match status" value="1"/>
</dbReference>
<comment type="caution">
    <text evidence="9">The sequence shown here is derived from an EMBL/GenBank/DDBJ whole genome shotgun (WGS) entry which is preliminary data.</text>
</comment>
<feature type="compositionally biased region" description="Basic and acidic residues" evidence="8">
    <location>
        <begin position="9"/>
        <end position="24"/>
    </location>
</feature>
<keyword evidence="6 7" id="KW-0961">Cell wall biogenesis/degradation</keyword>
<comment type="subcellular location">
    <subcellularLocation>
        <location evidence="7">Cell membrane</location>
        <topology evidence="7">Single-pass membrane protein</topology>
    </subcellularLocation>
</comment>
<evidence type="ECO:0000256" key="6">
    <source>
        <dbReference type="ARBA" id="ARBA00023316"/>
    </source>
</evidence>
<comment type="similarity">
    <text evidence="7">Belongs to the transglycosylase MltG family.</text>
</comment>
<organism evidence="9 10">
    <name type="scientific">Actinocorallia longicatena</name>
    <dbReference type="NCBI Taxonomy" id="111803"/>
    <lineage>
        <taxon>Bacteria</taxon>
        <taxon>Bacillati</taxon>
        <taxon>Actinomycetota</taxon>
        <taxon>Actinomycetes</taxon>
        <taxon>Streptosporangiales</taxon>
        <taxon>Thermomonosporaceae</taxon>
        <taxon>Actinocorallia</taxon>
    </lineage>
</organism>
<feature type="transmembrane region" description="Helical" evidence="7">
    <location>
        <begin position="33"/>
        <end position="56"/>
    </location>
</feature>
<reference evidence="10" key="1">
    <citation type="journal article" date="2019" name="Int. J. Syst. Evol. Microbiol.">
        <title>The Global Catalogue of Microorganisms (GCM) 10K type strain sequencing project: providing services to taxonomists for standard genome sequencing and annotation.</title>
        <authorList>
            <consortium name="The Broad Institute Genomics Platform"/>
            <consortium name="The Broad Institute Genome Sequencing Center for Infectious Disease"/>
            <person name="Wu L."/>
            <person name="Ma J."/>
        </authorList>
    </citation>
    <scope>NUCLEOTIDE SEQUENCE [LARGE SCALE GENOMIC DNA]</scope>
    <source>
        <strain evidence="10">JCM 9377</strain>
    </source>
</reference>
<name>A0ABP6Q8G8_9ACTN</name>
<evidence type="ECO:0000256" key="7">
    <source>
        <dbReference type="HAMAP-Rule" id="MF_02065"/>
    </source>
</evidence>
<dbReference type="RefSeq" id="WP_344827543.1">
    <property type="nucleotide sequence ID" value="NZ_BAAAUV010000006.1"/>
</dbReference>
<gene>
    <name evidence="7" type="primary">mltG</name>
    <name evidence="9" type="ORF">GCM10010468_27960</name>
</gene>
<evidence type="ECO:0000256" key="2">
    <source>
        <dbReference type="ARBA" id="ARBA00022692"/>
    </source>
</evidence>
<dbReference type="Proteomes" id="UP001501237">
    <property type="component" value="Unassembled WGS sequence"/>
</dbReference>
<dbReference type="HAMAP" id="MF_02065">
    <property type="entry name" value="MltG"/>
    <property type="match status" value="1"/>
</dbReference>
<evidence type="ECO:0000256" key="3">
    <source>
        <dbReference type="ARBA" id="ARBA00022989"/>
    </source>
</evidence>
<sequence length="378" mass="41818">MNNTDFWGDETRRESRADRSEQRKKQTRKKRGGGAAAVAALLFLVVVVGGGGYFGYTKLKNYMQPGDYVGEGTGAVTVEVKDGDYTSAIATTLQKADVVKSTKAFNEAAKDEPKSQGIQPGFYRMRLKMSAKSALALMLDPKSRAGVINVPEGRRAVEVFKLLSAQTKVPMNEFLKVQKNPKGLGLPGFAKGDLEGYLFPGQYNLPPKATAAQLLKPMVDRFKEQVGTLDIAAEGRKFDLTPFQVITMASLIEAEAGKPVDRRKISRVIYNRFKANMPLGFDTTILYILKKRTYSVTEAQTRTPSPYNTYLHRGLPVGAIGSPGLESIKAVLDPLPGKWLFFVTTDPTNRITEYAETYPQHQKLVDKFNAWARKHPGQ</sequence>